<organism evidence="3 4">
    <name type="scientific">Nocardioides panacihumi</name>
    <dbReference type="NCBI Taxonomy" id="400774"/>
    <lineage>
        <taxon>Bacteria</taxon>
        <taxon>Bacillati</taxon>
        <taxon>Actinomycetota</taxon>
        <taxon>Actinomycetes</taxon>
        <taxon>Propionibacteriales</taxon>
        <taxon>Nocardioidaceae</taxon>
        <taxon>Nocardioides</taxon>
    </lineage>
</organism>
<evidence type="ECO:0000313" key="3">
    <source>
        <dbReference type="EMBL" id="GAA1947696.1"/>
    </source>
</evidence>
<accession>A0ABN2QA76</accession>
<evidence type="ECO:0000256" key="2">
    <source>
        <dbReference type="SAM" id="SignalP"/>
    </source>
</evidence>
<feature type="signal peptide" evidence="2">
    <location>
        <begin position="1"/>
        <end position="23"/>
    </location>
</feature>
<keyword evidence="4" id="KW-1185">Reference proteome</keyword>
<dbReference type="Proteomes" id="UP001500571">
    <property type="component" value="Unassembled WGS sequence"/>
</dbReference>
<feature type="chain" id="PRO_5046807787" description="DUF3108 domain-containing protein" evidence="2">
    <location>
        <begin position="24"/>
        <end position="248"/>
    </location>
</feature>
<keyword evidence="2" id="KW-0732">Signal</keyword>
<evidence type="ECO:0008006" key="5">
    <source>
        <dbReference type="Google" id="ProtNLM"/>
    </source>
</evidence>
<protein>
    <recommendedName>
        <fullName evidence="5">DUF3108 domain-containing protein</fullName>
    </recommendedName>
</protein>
<dbReference type="EMBL" id="BAAAPB010000001">
    <property type="protein sequence ID" value="GAA1947696.1"/>
    <property type="molecule type" value="Genomic_DNA"/>
</dbReference>
<gene>
    <name evidence="3" type="ORF">GCM10009798_03520</name>
</gene>
<name>A0ABN2QA76_9ACTN</name>
<feature type="region of interest" description="Disordered" evidence="1">
    <location>
        <begin position="25"/>
        <end position="44"/>
    </location>
</feature>
<evidence type="ECO:0000313" key="4">
    <source>
        <dbReference type="Proteomes" id="UP001500571"/>
    </source>
</evidence>
<dbReference type="RefSeq" id="WP_344041789.1">
    <property type="nucleotide sequence ID" value="NZ_BAAAPB010000001.1"/>
</dbReference>
<evidence type="ECO:0000256" key="1">
    <source>
        <dbReference type="SAM" id="MobiDB-lite"/>
    </source>
</evidence>
<sequence length="248" mass="27073">MRLSTLAALTAIAATLVVARADARPSQTPLAATSPTATSAAPDPAAFARPVANPWFPLVPGTVTVLRGTDEGARFRERVRVTGRTKVIQGVTTRVVRDVLHRTDGTLAESTTDWYAADDSGNVWYFGERTATFDAQGALDSREGSWQAGVRGARAGLIMPADPRPTDAYRQEFFRGHAEDQAWIVGFKRSQATPMRTFRHVLRTFEWTRLEPGVVSLKLYARGVGIVREQDVAGGSETFAVVAVHHRR</sequence>
<reference evidence="3 4" key="1">
    <citation type="journal article" date="2019" name="Int. J. Syst. Evol. Microbiol.">
        <title>The Global Catalogue of Microorganisms (GCM) 10K type strain sequencing project: providing services to taxonomists for standard genome sequencing and annotation.</title>
        <authorList>
            <consortium name="The Broad Institute Genomics Platform"/>
            <consortium name="The Broad Institute Genome Sequencing Center for Infectious Disease"/>
            <person name="Wu L."/>
            <person name="Ma J."/>
        </authorList>
    </citation>
    <scope>NUCLEOTIDE SEQUENCE [LARGE SCALE GENOMIC DNA]</scope>
    <source>
        <strain evidence="3 4">JCM 15309</strain>
    </source>
</reference>
<proteinExistence type="predicted"/>
<comment type="caution">
    <text evidence="3">The sequence shown here is derived from an EMBL/GenBank/DDBJ whole genome shotgun (WGS) entry which is preliminary data.</text>
</comment>